<organism evidence="2 3">
    <name type="scientific">Thermogemmatispora tikiterensis</name>
    <dbReference type="NCBI Taxonomy" id="1825093"/>
    <lineage>
        <taxon>Bacteria</taxon>
        <taxon>Bacillati</taxon>
        <taxon>Chloroflexota</taxon>
        <taxon>Ktedonobacteria</taxon>
        <taxon>Thermogemmatisporales</taxon>
        <taxon>Thermogemmatisporaceae</taxon>
        <taxon>Thermogemmatispora</taxon>
    </lineage>
</organism>
<dbReference type="AlphaFoldDB" id="A0A328VR62"/>
<feature type="region of interest" description="Disordered" evidence="1">
    <location>
        <begin position="47"/>
        <end position="70"/>
    </location>
</feature>
<keyword evidence="3" id="KW-1185">Reference proteome</keyword>
<accession>A0A328VR62</accession>
<protein>
    <submittedName>
        <fullName evidence="2">Uncharacterized protein</fullName>
    </submittedName>
</protein>
<dbReference type="Proteomes" id="UP000248706">
    <property type="component" value="Unassembled WGS sequence"/>
</dbReference>
<sequence>MARAFAQIRVVAVVSAARRAQCRENQASAYTDLAVPTAHNQAAKASFQVEASGPPTEAEQSHPQAASAQEEEGTIAYKFLSTPFGSLSSNRQTLLSCSGETLFLIRIWKDD</sequence>
<dbReference type="EMBL" id="MCIF01000002">
    <property type="protein sequence ID" value="RAQ96595.1"/>
    <property type="molecule type" value="Genomic_DNA"/>
</dbReference>
<reference evidence="2 3" key="1">
    <citation type="submission" date="2016-08" db="EMBL/GenBank/DDBJ databases">
        <title>Analysis of Carbohydrate Active Enzymes in Thermogemmatispora T81 Reveals Carbohydrate Degradation Ability.</title>
        <authorList>
            <person name="Tomazini A."/>
            <person name="Lal S."/>
            <person name="Stott M."/>
            <person name="Henrissat B."/>
            <person name="Polikarpov I."/>
            <person name="Sparling R."/>
            <person name="Levin D.B."/>
        </authorList>
    </citation>
    <scope>NUCLEOTIDE SEQUENCE [LARGE SCALE GENOMIC DNA]</scope>
    <source>
        <strain evidence="2 3">T81</strain>
    </source>
</reference>
<proteinExistence type="predicted"/>
<evidence type="ECO:0000256" key="1">
    <source>
        <dbReference type="SAM" id="MobiDB-lite"/>
    </source>
</evidence>
<gene>
    <name evidence="2" type="ORF">A4R35_13695</name>
</gene>
<evidence type="ECO:0000313" key="3">
    <source>
        <dbReference type="Proteomes" id="UP000248706"/>
    </source>
</evidence>
<name>A0A328VR62_9CHLR</name>
<evidence type="ECO:0000313" key="2">
    <source>
        <dbReference type="EMBL" id="RAQ96595.1"/>
    </source>
</evidence>
<comment type="caution">
    <text evidence="2">The sequence shown here is derived from an EMBL/GenBank/DDBJ whole genome shotgun (WGS) entry which is preliminary data.</text>
</comment>